<dbReference type="Pfam" id="PF00392">
    <property type="entry name" value="GntR"/>
    <property type="match status" value="1"/>
</dbReference>
<dbReference type="Gene3D" id="1.20.120.530">
    <property type="entry name" value="GntR ligand-binding domain-like"/>
    <property type="match status" value="1"/>
</dbReference>
<keyword evidence="1" id="KW-0805">Transcription regulation</keyword>
<evidence type="ECO:0000256" key="3">
    <source>
        <dbReference type="ARBA" id="ARBA00023163"/>
    </source>
</evidence>
<evidence type="ECO:0000259" key="4">
    <source>
        <dbReference type="PROSITE" id="PS50949"/>
    </source>
</evidence>
<protein>
    <submittedName>
        <fullName evidence="5">Transcriptional regulator, GntR family</fullName>
    </submittedName>
</protein>
<dbReference type="PANTHER" id="PTHR43537:SF5">
    <property type="entry name" value="UXU OPERON TRANSCRIPTIONAL REGULATOR"/>
    <property type="match status" value="1"/>
</dbReference>
<accession>Q01ZG9</accession>
<evidence type="ECO:0000313" key="5">
    <source>
        <dbReference type="EMBL" id="ABJ84946.1"/>
    </source>
</evidence>
<dbReference type="STRING" id="234267.Acid_3979"/>
<evidence type="ECO:0000256" key="1">
    <source>
        <dbReference type="ARBA" id="ARBA00023015"/>
    </source>
</evidence>
<dbReference type="GO" id="GO:0003700">
    <property type="term" value="F:DNA-binding transcription factor activity"/>
    <property type="evidence" value="ECO:0007669"/>
    <property type="project" value="InterPro"/>
</dbReference>
<proteinExistence type="predicted"/>
<organism evidence="5">
    <name type="scientific">Solibacter usitatus (strain Ellin6076)</name>
    <dbReference type="NCBI Taxonomy" id="234267"/>
    <lineage>
        <taxon>Bacteria</taxon>
        <taxon>Pseudomonadati</taxon>
        <taxon>Acidobacteriota</taxon>
        <taxon>Terriglobia</taxon>
        <taxon>Bryobacterales</taxon>
        <taxon>Solibacteraceae</taxon>
        <taxon>Candidatus Solibacter</taxon>
    </lineage>
</organism>
<dbReference type="CDD" id="cd07377">
    <property type="entry name" value="WHTH_GntR"/>
    <property type="match status" value="1"/>
</dbReference>
<dbReference type="PRINTS" id="PR00035">
    <property type="entry name" value="HTHGNTR"/>
</dbReference>
<dbReference type="InterPro" id="IPR036388">
    <property type="entry name" value="WH-like_DNA-bd_sf"/>
</dbReference>
<keyword evidence="2" id="KW-0238">DNA-binding</keyword>
<dbReference type="HOGENOM" id="CLU_017584_9_1_0"/>
<dbReference type="InterPro" id="IPR008920">
    <property type="entry name" value="TF_FadR/GntR_C"/>
</dbReference>
<dbReference type="GO" id="GO:0003677">
    <property type="term" value="F:DNA binding"/>
    <property type="evidence" value="ECO:0007669"/>
    <property type="project" value="UniProtKB-KW"/>
</dbReference>
<keyword evidence="3" id="KW-0804">Transcription</keyword>
<dbReference type="Gene3D" id="1.10.10.10">
    <property type="entry name" value="Winged helix-like DNA-binding domain superfamily/Winged helix DNA-binding domain"/>
    <property type="match status" value="1"/>
</dbReference>
<dbReference type="Pfam" id="PF07729">
    <property type="entry name" value="FCD"/>
    <property type="match status" value="1"/>
</dbReference>
<dbReference type="SUPFAM" id="SSF48008">
    <property type="entry name" value="GntR ligand-binding domain-like"/>
    <property type="match status" value="1"/>
</dbReference>
<evidence type="ECO:0000256" key="2">
    <source>
        <dbReference type="ARBA" id="ARBA00023125"/>
    </source>
</evidence>
<dbReference type="PROSITE" id="PS50949">
    <property type="entry name" value="HTH_GNTR"/>
    <property type="match status" value="1"/>
</dbReference>
<feature type="domain" description="HTH gntR-type" evidence="4">
    <location>
        <begin position="13"/>
        <end position="81"/>
    </location>
</feature>
<gene>
    <name evidence="5" type="ordered locus">Acid_3979</name>
</gene>
<dbReference type="eggNOG" id="COG2186">
    <property type="taxonomic scope" value="Bacteria"/>
</dbReference>
<dbReference type="SUPFAM" id="SSF46785">
    <property type="entry name" value="Winged helix' DNA-binding domain"/>
    <property type="match status" value="1"/>
</dbReference>
<dbReference type="InParanoid" id="Q01ZG9"/>
<dbReference type="FunCoup" id="Q01ZG9">
    <property type="interactions" value="116"/>
</dbReference>
<dbReference type="InterPro" id="IPR000524">
    <property type="entry name" value="Tscrpt_reg_HTH_GntR"/>
</dbReference>
<sequence>MSSQAETIRRKPRRLATELVDSLSEQIRGRALKPGDKLPTESAIMQNFGVSRTVVREAISALQAAGFVETRHGIGTFVLDSPSGFEFRVEPRSIPTVRDILAMLELRISLESEAAALAAERRTEAQLAELRRVLDAYQVALHSGGDTAEPDFQFHLRVAEATGNRYFPEVLARFGTTTIPRTRVSLLQSPGGQTAFLSTLGKEHEQIYAAILKGDPTAASRHMRTHLTQSRDRFRRAQDVAK</sequence>
<name>Q01ZG9_SOLUE</name>
<dbReference type="PANTHER" id="PTHR43537">
    <property type="entry name" value="TRANSCRIPTIONAL REGULATOR, GNTR FAMILY"/>
    <property type="match status" value="1"/>
</dbReference>
<dbReference type="EMBL" id="CP000473">
    <property type="protein sequence ID" value="ABJ84946.1"/>
    <property type="molecule type" value="Genomic_DNA"/>
</dbReference>
<dbReference type="OrthoDB" id="9799482at2"/>
<dbReference type="SMART" id="SM00345">
    <property type="entry name" value="HTH_GNTR"/>
    <property type="match status" value="1"/>
</dbReference>
<dbReference type="InterPro" id="IPR036390">
    <property type="entry name" value="WH_DNA-bd_sf"/>
</dbReference>
<reference evidence="5" key="1">
    <citation type="submission" date="2006-10" db="EMBL/GenBank/DDBJ databases">
        <title>Complete sequence of Solibacter usitatus Ellin6076.</title>
        <authorList>
            <consortium name="US DOE Joint Genome Institute"/>
            <person name="Copeland A."/>
            <person name="Lucas S."/>
            <person name="Lapidus A."/>
            <person name="Barry K."/>
            <person name="Detter J.C."/>
            <person name="Glavina del Rio T."/>
            <person name="Hammon N."/>
            <person name="Israni S."/>
            <person name="Dalin E."/>
            <person name="Tice H."/>
            <person name="Pitluck S."/>
            <person name="Thompson L.S."/>
            <person name="Brettin T."/>
            <person name="Bruce D."/>
            <person name="Han C."/>
            <person name="Tapia R."/>
            <person name="Gilna P."/>
            <person name="Schmutz J."/>
            <person name="Larimer F."/>
            <person name="Land M."/>
            <person name="Hauser L."/>
            <person name="Kyrpides N."/>
            <person name="Mikhailova N."/>
            <person name="Janssen P.H."/>
            <person name="Kuske C.R."/>
            <person name="Richardson P."/>
        </authorList>
    </citation>
    <scope>NUCLEOTIDE SEQUENCE</scope>
    <source>
        <strain evidence="5">Ellin6076</strain>
    </source>
</reference>
<dbReference type="InterPro" id="IPR011711">
    <property type="entry name" value="GntR_C"/>
</dbReference>
<dbReference type="AlphaFoldDB" id="Q01ZG9"/>
<dbReference type="SMART" id="SM00895">
    <property type="entry name" value="FCD"/>
    <property type="match status" value="1"/>
</dbReference>
<dbReference type="KEGG" id="sus:Acid_3979"/>